<feature type="compositionally biased region" description="Basic residues" evidence="1">
    <location>
        <begin position="1"/>
        <end position="14"/>
    </location>
</feature>
<evidence type="ECO:0000256" key="1">
    <source>
        <dbReference type="SAM" id="MobiDB-lite"/>
    </source>
</evidence>
<feature type="compositionally biased region" description="Basic and acidic residues" evidence="1">
    <location>
        <begin position="272"/>
        <end position="296"/>
    </location>
</feature>
<proteinExistence type="predicted"/>
<dbReference type="AlphaFoldDB" id="A0A0H2SMW1"/>
<feature type="compositionally biased region" description="Basic and acidic residues" evidence="1">
    <location>
        <begin position="228"/>
        <end position="253"/>
    </location>
</feature>
<dbReference type="SMART" id="SM01083">
    <property type="entry name" value="Cir_N"/>
    <property type="match status" value="1"/>
</dbReference>
<protein>
    <recommendedName>
        <fullName evidence="2">CBF1-interacting co-repressor CIR N-terminal domain-containing protein</fullName>
    </recommendedName>
</protein>
<evidence type="ECO:0000313" key="3">
    <source>
        <dbReference type="EMBL" id="KLO18411.1"/>
    </source>
</evidence>
<evidence type="ECO:0000259" key="2">
    <source>
        <dbReference type="SMART" id="SM01083"/>
    </source>
</evidence>
<feature type="compositionally biased region" description="Low complexity" evidence="1">
    <location>
        <begin position="205"/>
        <end position="227"/>
    </location>
</feature>
<dbReference type="PANTHER" id="PTHR22093">
    <property type="entry name" value="LEUKOCYTE RECEPTOR CLUSTER LRC MEMBER 1"/>
    <property type="match status" value="1"/>
</dbReference>
<dbReference type="InParanoid" id="A0A0H2SMW1"/>
<dbReference type="InterPro" id="IPR039875">
    <property type="entry name" value="LENG1-like"/>
</dbReference>
<feature type="region of interest" description="Disordered" evidence="1">
    <location>
        <begin position="57"/>
        <end position="84"/>
    </location>
</feature>
<gene>
    <name evidence="3" type="ORF">SCHPADRAFT_123842</name>
</gene>
<reference evidence="3 4" key="1">
    <citation type="submission" date="2015-04" db="EMBL/GenBank/DDBJ databases">
        <title>Complete genome sequence of Schizopora paradoxa KUC8140, a cosmopolitan wood degrader in East Asia.</title>
        <authorList>
            <consortium name="DOE Joint Genome Institute"/>
            <person name="Min B."/>
            <person name="Park H."/>
            <person name="Jang Y."/>
            <person name="Kim J.-J."/>
            <person name="Kim K.H."/>
            <person name="Pangilinan J."/>
            <person name="Lipzen A."/>
            <person name="Riley R."/>
            <person name="Grigoriev I.V."/>
            <person name="Spatafora J.W."/>
            <person name="Choi I.-G."/>
        </authorList>
    </citation>
    <scope>NUCLEOTIDE SEQUENCE [LARGE SCALE GENOMIC DNA]</scope>
    <source>
        <strain evidence="3 4">KUC8140</strain>
    </source>
</reference>
<keyword evidence="4" id="KW-1185">Reference proteome</keyword>
<feature type="region of interest" description="Disordered" evidence="1">
    <location>
        <begin position="111"/>
        <end position="296"/>
    </location>
</feature>
<dbReference type="STRING" id="27342.A0A0H2SMW1"/>
<name>A0A0H2SMW1_9AGAM</name>
<feature type="domain" description="CBF1-interacting co-repressor CIR N-terminal" evidence="2">
    <location>
        <begin position="11"/>
        <end position="47"/>
    </location>
</feature>
<dbReference type="InterPro" id="IPR019339">
    <property type="entry name" value="CIR_N_dom"/>
</dbReference>
<feature type="region of interest" description="Disordered" evidence="1">
    <location>
        <begin position="1"/>
        <end position="20"/>
    </location>
</feature>
<accession>A0A0H2SMW1</accession>
<evidence type="ECO:0000313" key="4">
    <source>
        <dbReference type="Proteomes" id="UP000053477"/>
    </source>
</evidence>
<feature type="compositionally biased region" description="Basic and acidic residues" evidence="1">
    <location>
        <begin position="153"/>
        <end position="174"/>
    </location>
</feature>
<feature type="compositionally biased region" description="Polar residues" evidence="1">
    <location>
        <begin position="176"/>
        <end position="193"/>
    </location>
</feature>
<dbReference type="OrthoDB" id="2159131at2759"/>
<dbReference type="EMBL" id="KQ085895">
    <property type="protein sequence ID" value="KLO18411.1"/>
    <property type="molecule type" value="Genomic_DNA"/>
</dbReference>
<sequence length="296" mass="33948">MGKLNIAHHKSYHPYRRDNIERVRRDEEAARLKEEQEEGRMMVADAEARINLLRERAETSKKGKRRLEEEKERELLTKSTNEHIEETAKAKGHINFFEDLEMSSIAGAIQRSREADKLAKRGGKDGKAQEDEKGVPLAPSAKDLKPWYSAKDINAEKEKDDDRRSRDDSHKSRSDPLTSINRQLAARYSSSDEQQPRFRHPSTHSSSRNAPMAPPSSSSEGAGAADARQARLQRESAERRRALELKERRRREAAGSMTPSTTTGGYEYGDQFNRREVQEAHRNRGSGWRDGRERTW</sequence>
<dbReference type="PANTHER" id="PTHR22093:SF0">
    <property type="entry name" value="LEUKOCYTE RECEPTOR CLUSTER MEMBER 1"/>
    <property type="match status" value="1"/>
</dbReference>
<dbReference type="Proteomes" id="UP000053477">
    <property type="component" value="Unassembled WGS sequence"/>
</dbReference>
<organism evidence="3 4">
    <name type="scientific">Schizopora paradoxa</name>
    <dbReference type="NCBI Taxonomy" id="27342"/>
    <lineage>
        <taxon>Eukaryota</taxon>
        <taxon>Fungi</taxon>
        <taxon>Dikarya</taxon>
        <taxon>Basidiomycota</taxon>
        <taxon>Agaricomycotina</taxon>
        <taxon>Agaricomycetes</taxon>
        <taxon>Hymenochaetales</taxon>
        <taxon>Schizoporaceae</taxon>
        <taxon>Schizopora</taxon>
    </lineage>
</organism>
<feature type="compositionally biased region" description="Basic and acidic residues" evidence="1">
    <location>
        <begin position="111"/>
        <end position="134"/>
    </location>
</feature>